<feature type="compositionally biased region" description="Basic and acidic residues" evidence="1">
    <location>
        <begin position="319"/>
        <end position="336"/>
    </location>
</feature>
<reference evidence="2 3" key="1">
    <citation type="journal article" date="2014" name="Genome Biol. Evol.">
        <title>Comparative genomics and transcriptomics analyses reveal divergent lifestyle features of nematode endoparasitic fungus Hirsutella minnesotensis.</title>
        <authorList>
            <person name="Lai Y."/>
            <person name="Liu K."/>
            <person name="Zhang X."/>
            <person name="Zhang X."/>
            <person name="Li K."/>
            <person name="Wang N."/>
            <person name="Shu C."/>
            <person name="Wu Y."/>
            <person name="Wang C."/>
            <person name="Bushley K.E."/>
            <person name="Xiang M."/>
            <person name="Liu X."/>
        </authorList>
    </citation>
    <scope>NUCLEOTIDE SEQUENCE [LARGE SCALE GENOMIC DNA]</scope>
    <source>
        <strain evidence="2 3">3608</strain>
    </source>
</reference>
<evidence type="ECO:0000313" key="3">
    <source>
        <dbReference type="Proteomes" id="UP000054481"/>
    </source>
</evidence>
<feature type="region of interest" description="Disordered" evidence="1">
    <location>
        <begin position="1"/>
        <end position="102"/>
    </location>
</feature>
<feature type="region of interest" description="Disordered" evidence="1">
    <location>
        <begin position="510"/>
        <end position="551"/>
    </location>
</feature>
<sequence length="878" mass="98830">MGDSTRIHNPHLAAQHAFPHVNGSYSSSQRPRTTPGPPQRNPGYQWFDLNKPLRQAFPPPPSVEDEAVSLAREYGSSSLGGASDEETPSRGDIEQQPLIMEVHEFNPERRFVILNESAKPVAEESEALPNFNSPRDMADGPRNKRSDNESTKDNDAGRMAEKSRDSSARPRVDSRTSKQDLPRLETEAPSDRPPERPRSRSSAAADAPRPDYFFPRQSRMFEDQLLSPDVLQSGFGRRENSNEGCDDASAAHNRLPNRSAKLETAEKSGGSLHHRRTRTASSSRRFDECQGSIQSANRLSGELAGARIQKENSPTTRSITRDSSRLHGRREGEEGRATPPRSPREPSYSSSGLPFDKHGRSYSYKTPTVIHGDSDWSDNSQRAGDAAGMPSSRWRMRTTPIPDSAGGLAAATAALLPRSSATFPVTSESGRPHREDQVCPPYPDDDDPLQIRPDYQEGLSRYSRTTTRGPPPITMPEPTRNTATAIDRTGETKKPTTPLATPRAIPETWQVPSFDPEKSRKTTDRAPGSYRRYSETKDQNGSVSLPECPRTDPSMGKMDWLTLPRTNFNICPTCYEAVFAKSEFRTHFQPMLRPTGEPIACDFGSSPWYRIAWLLTLKHGRSDLRLFYQVVNVTASSRGTGCPGNRKATRNWLTVVNPDTRRSVSEFAVCYECAMTIEALLPNLSGLFVPLGSRSQPMRHICALHFAPKRKHFVHIFDALETTSDRAYLANQPPDIADLADELQQLSVGQECREDSPVRDGNWHVMQSLPEFTVCSTCFGEVIQPRLKDGDEIAQSFSAKPQRLAIATCQLYSPRMREIFQKACRRRDHDYLETKVLERREIEANIFDKLLKLDREKRNDEWTEKQVERLVDEWRRWE</sequence>
<dbReference type="AlphaFoldDB" id="A0A0F7ZNS0"/>
<feature type="compositionally biased region" description="Basic and acidic residues" evidence="1">
    <location>
        <begin position="515"/>
        <end position="524"/>
    </location>
</feature>
<dbReference type="Proteomes" id="UP000054481">
    <property type="component" value="Unassembled WGS sequence"/>
</dbReference>
<feature type="region of interest" description="Disordered" evidence="1">
    <location>
        <begin position="422"/>
        <end position="480"/>
    </location>
</feature>
<name>A0A0F7ZNS0_9HYPO</name>
<evidence type="ECO:0000313" key="2">
    <source>
        <dbReference type="EMBL" id="KJZ74235.1"/>
    </source>
</evidence>
<dbReference type="OrthoDB" id="10259785at2759"/>
<feature type="compositionally biased region" description="Basic and acidic residues" evidence="1">
    <location>
        <begin position="136"/>
        <end position="198"/>
    </location>
</feature>
<evidence type="ECO:0000256" key="1">
    <source>
        <dbReference type="SAM" id="MobiDB-lite"/>
    </source>
</evidence>
<keyword evidence="3" id="KW-1185">Reference proteome</keyword>
<organism evidence="2 3">
    <name type="scientific">Hirsutella minnesotensis 3608</name>
    <dbReference type="NCBI Taxonomy" id="1043627"/>
    <lineage>
        <taxon>Eukaryota</taxon>
        <taxon>Fungi</taxon>
        <taxon>Dikarya</taxon>
        <taxon>Ascomycota</taxon>
        <taxon>Pezizomycotina</taxon>
        <taxon>Sordariomycetes</taxon>
        <taxon>Hypocreomycetidae</taxon>
        <taxon>Hypocreales</taxon>
        <taxon>Ophiocordycipitaceae</taxon>
        <taxon>Hirsutella</taxon>
    </lineage>
</organism>
<accession>A0A0F7ZNS0</accession>
<dbReference type="EMBL" id="KQ030528">
    <property type="protein sequence ID" value="KJZ74235.1"/>
    <property type="molecule type" value="Genomic_DNA"/>
</dbReference>
<feature type="compositionally biased region" description="Low complexity" evidence="1">
    <location>
        <begin position="200"/>
        <end position="211"/>
    </location>
</feature>
<gene>
    <name evidence="2" type="ORF">HIM_06466</name>
</gene>
<feature type="region of interest" description="Disordered" evidence="1">
    <location>
        <begin position="121"/>
        <end position="395"/>
    </location>
</feature>
<protein>
    <submittedName>
        <fullName evidence="2">Uncharacterized protein</fullName>
    </submittedName>
</protein>
<proteinExistence type="predicted"/>